<accession>A0A1U9KD00</accession>
<evidence type="ECO:0000256" key="9">
    <source>
        <dbReference type="ARBA" id="ARBA00022989"/>
    </source>
</evidence>
<evidence type="ECO:0000256" key="5">
    <source>
        <dbReference type="ARBA" id="ARBA00022475"/>
    </source>
</evidence>
<evidence type="ECO:0000256" key="13">
    <source>
        <dbReference type="SAM" id="Phobius"/>
    </source>
</evidence>
<evidence type="ECO:0000256" key="12">
    <source>
        <dbReference type="RuleBase" id="RU004057"/>
    </source>
</evidence>
<keyword evidence="6" id="KW-0997">Cell inner membrane</keyword>
<evidence type="ECO:0000256" key="2">
    <source>
        <dbReference type="ARBA" id="ARBA00011471"/>
    </source>
</evidence>
<comment type="function">
    <text evidence="11">Involved in the TonB-dependent energy-dependent transport of various receptor-bound substrates. Protects ExbD from proteolytic degradation and functionally stabilizes TonB.</text>
</comment>
<evidence type="ECO:0000256" key="1">
    <source>
        <dbReference type="ARBA" id="ARBA00004429"/>
    </source>
</evidence>
<dbReference type="InterPro" id="IPR002898">
    <property type="entry name" value="MotA_ExbB_proton_chnl"/>
</dbReference>
<dbReference type="PANTHER" id="PTHR30625:SF16">
    <property type="entry name" value="BIOPOLYMER TRANSPORT PROTEIN EXBB"/>
    <property type="match status" value="1"/>
</dbReference>
<keyword evidence="5" id="KW-1003">Cell membrane</keyword>
<dbReference type="Pfam" id="PF01618">
    <property type="entry name" value="MotA_ExbB"/>
    <property type="match status" value="1"/>
</dbReference>
<dbReference type="AlphaFoldDB" id="A0A1U9KD00"/>
<evidence type="ECO:0000259" key="14">
    <source>
        <dbReference type="Pfam" id="PF01618"/>
    </source>
</evidence>
<dbReference type="GO" id="GO:0022857">
    <property type="term" value="F:transmembrane transporter activity"/>
    <property type="evidence" value="ECO:0007669"/>
    <property type="project" value="InterPro"/>
</dbReference>
<name>A0A1U9KD00_ACEAC</name>
<dbReference type="GO" id="GO:0005886">
    <property type="term" value="C:plasma membrane"/>
    <property type="evidence" value="ECO:0007669"/>
    <property type="project" value="UniProtKB-SubCell"/>
</dbReference>
<protein>
    <recommendedName>
        <fullName evidence="3">Biopolymer transport protein ExbB</fullName>
    </recommendedName>
</protein>
<evidence type="ECO:0000256" key="6">
    <source>
        <dbReference type="ARBA" id="ARBA00022519"/>
    </source>
</evidence>
<evidence type="ECO:0000313" key="16">
    <source>
        <dbReference type="Proteomes" id="UP000188937"/>
    </source>
</evidence>
<evidence type="ECO:0000313" key="15">
    <source>
        <dbReference type="EMBL" id="AQS83650.1"/>
    </source>
</evidence>
<evidence type="ECO:0000256" key="3">
    <source>
        <dbReference type="ARBA" id="ARBA00022093"/>
    </source>
</evidence>
<proteinExistence type="inferred from homology"/>
<keyword evidence="4 12" id="KW-0813">Transport</keyword>
<keyword evidence="16" id="KW-1185">Reference proteome</keyword>
<evidence type="ECO:0000256" key="8">
    <source>
        <dbReference type="ARBA" id="ARBA00022927"/>
    </source>
</evidence>
<gene>
    <name evidence="15" type="ORF">A0U92_01450</name>
</gene>
<dbReference type="Proteomes" id="UP000188937">
    <property type="component" value="Chromosome"/>
</dbReference>
<dbReference type="STRING" id="435.A0U92_01450"/>
<dbReference type="RefSeq" id="WP_077811680.1">
    <property type="nucleotide sequence ID" value="NZ_CP014692.1"/>
</dbReference>
<evidence type="ECO:0000256" key="4">
    <source>
        <dbReference type="ARBA" id="ARBA00022448"/>
    </source>
</evidence>
<keyword evidence="10 13" id="KW-0472">Membrane</keyword>
<feature type="transmembrane region" description="Helical" evidence="13">
    <location>
        <begin position="166"/>
        <end position="191"/>
    </location>
</feature>
<dbReference type="NCBIfam" id="TIGR02797">
    <property type="entry name" value="exbB"/>
    <property type="match status" value="1"/>
</dbReference>
<comment type="subunit">
    <text evidence="2">The accessory proteins ExbB and ExbD seem to form a complex with TonB.</text>
</comment>
<evidence type="ECO:0000256" key="7">
    <source>
        <dbReference type="ARBA" id="ARBA00022692"/>
    </source>
</evidence>
<dbReference type="EMBL" id="CP014692">
    <property type="protein sequence ID" value="AQS83650.1"/>
    <property type="molecule type" value="Genomic_DNA"/>
</dbReference>
<dbReference type="PANTHER" id="PTHR30625">
    <property type="entry name" value="PROTEIN TOLQ"/>
    <property type="match status" value="1"/>
</dbReference>
<keyword evidence="9 13" id="KW-1133">Transmembrane helix</keyword>
<keyword evidence="7 13" id="KW-0812">Transmembrane</keyword>
<comment type="subcellular location">
    <subcellularLocation>
        <location evidence="1">Cell inner membrane</location>
        <topology evidence="1">Multi-pass membrane protein</topology>
    </subcellularLocation>
    <subcellularLocation>
        <location evidence="12">Membrane</location>
        <topology evidence="12">Multi-pass membrane protein</topology>
    </subcellularLocation>
</comment>
<keyword evidence="8 12" id="KW-0653">Protein transport</keyword>
<dbReference type="InterPro" id="IPR050790">
    <property type="entry name" value="ExbB/TolQ_transport"/>
</dbReference>
<evidence type="ECO:0000256" key="10">
    <source>
        <dbReference type="ARBA" id="ARBA00023136"/>
    </source>
</evidence>
<comment type="similarity">
    <text evidence="12">Belongs to the exbB/tolQ family.</text>
</comment>
<reference evidence="15 16" key="1">
    <citation type="submission" date="2016-03" db="EMBL/GenBank/DDBJ databases">
        <title>Acetic acid bacteria sequencing.</title>
        <authorList>
            <person name="Brandt J."/>
            <person name="Jakob F."/>
            <person name="Vogel R.F."/>
        </authorList>
    </citation>
    <scope>NUCLEOTIDE SEQUENCE [LARGE SCALE GENOMIC DNA]</scope>
    <source>
        <strain evidence="15 16">TMW2.1153</strain>
    </source>
</reference>
<feature type="transmembrane region" description="Helical" evidence="13">
    <location>
        <begin position="20"/>
        <end position="39"/>
    </location>
</feature>
<sequence>MTALSFSPWDMFLNAGPVVQSVMMVLALGCMLTWTVALAKTIEFTYVQRRLAVAKRGLRQADTLDQCDEAACSGVALAMIGAAREEEQASSDIEDDADGIKERVVLALERLEAEEARRLMKGTGLLATIGAISPFVGLFGTVWGIMTSFTGIAATKATSLAVVAPGIAEALLATAIGLVTAIPAVVIYNALSRRTVTCRAQVADVAALVLRLVSRDLSRMRSLLATGQVVRLSARNAVAE</sequence>
<dbReference type="InterPro" id="IPR014164">
    <property type="entry name" value="TonB_ExbB_1"/>
</dbReference>
<dbReference type="eggNOG" id="COG0811">
    <property type="taxonomic scope" value="Bacteria"/>
</dbReference>
<feature type="transmembrane region" description="Helical" evidence="13">
    <location>
        <begin position="125"/>
        <end position="146"/>
    </location>
</feature>
<organism evidence="15 16">
    <name type="scientific">Acetobacter aceti</name>
    <dbReference type="NCBI Taxonomy" id="435"/>
    <lineage>
        <taxon>Bacteria</taxon>
        <taxon>Pseudomonadati</taxon>
        <taxon>Pseudomonadota</taxon>
        <taxon>Alphaproteobacteria</taxon>
        <taxon>Acetobacterales</taxon>
        <taxon>Acetobacteraceae</taxon>
        <taxon>Acetobacter</taxon>
        <taxon>Acetobacter subgen. Acetobacter</taxon>
    </lineage>
</organism>
<dbReference type="GO" id="GO:0017038">
    <property type="term" value="P:protein import"/>
    <property type="evidence" value="ECO:0007669"/>
    <property type="project" value="TreeGrafter"/>
</dbReference>
<dbReference type="KEGG" id="aace:A0U92_01450"/>
<feature type="domain" description="MotA/TolQ/ExbB proton channel" evidence="14">
    <location>
        <begin position="98"/>
        <end position="196"/>
    </location>
</feature>
<evidence type="ECO:0000256" key="11">
    <source>
        <dbReference type="ARBA" id="ARBA00024816"/>
    </source>
</evidence>